<organism evidence="3 4">
    <name type="scientific">Paraburkholderia fynbosensis</name>
    <dbReference type="NCBI Taxonomy" id="1200993"/>
    <lineage>
        <taxon>Bacteria</taxon>
        <taxon>Pseudomonadati</taxon>
        <taxon>Pseudomonadota</taxon>
        <taxon>Betaproteobacteria</taxon>
        <taxon>Burkholderiales</taxon>
        <taxon>Burkholderiaceae</taxon>
        <taxon>Paraburkholderia</taxon>
    </lineage>
</organism>
<keyword evidence="4" id="KW-1185">Reference proteome</keyword>
<dbReference type="PANTHER" id="PTHR35936:SF17">
    <property type="entry name" value="ARGININE-BINDING EXTRACELLULAR PROTEIN ARTP"/>
    <property type="match status" value="1"/>
</dbReference>
<dbReference type="SMART" id="SM00062">
    <property type="entry name" value="PBPb"/>
    <property type="match status" value="1"/>
</dbReference>
<dbReference type="Proteomes" id="UP000494252">
    <property type="component" value="Unassembled WGS sequence"/>
</dbReference>
<dbReference type="AlphaFoldDB" id="A0A6J5H8N6"/>
<gene>
    <name evidence="3" type="ORF">LMG27177_07427</name>
</gene>
<evidence type="ECO:0000259" key="2">
    <source>
        <dbReference type="SMART" id="SM00062"/>
    </source>
</evidence>
<dbReference type="EMBL" id="CADIKI010000043">
    <property type="protein sequence ID" value="CAB3810742.1"/>
    <property type="molecule type" value="Genomic_DNA"/>
</dbReference>
<reference evidence="3 4" key="1">
    <citation type="submission" date="2020-04" db="EMBL/GenBank/DDBJ databases">
        <authorList>
            <person name="De Canck E."/>
        </authorList>
    </citation>
    <scope>NUCLEOTIDE SEQUENCE [LARGE SCALE GENOMIC DNA]</scope>
    <source>
        <strain evidence="3 4">LMG 27177</strain>
    </source>
</reference>
<keyword evidence="1" id="KW-0732">Signal</keyword>
<dbReference type="InterPro" id="IPR001638">
    <property type="entry name" value="Solute-binding_3/MltF_N"/>
</dbReference>
<dbReference type="SUPFAM" id="SSF53850">
    <property type="entry name" value="Periplasmic binding protein-like II"/>
    <property type="match status" value="1"/>
</dbReference>
<dbReference type="Pfam" id="PF00497">
    <property type="entry name" value="SBP_bac_3"/>
    <property type="match status" value="1"/>
</dbReference>
<accession>A0A6J5H8N6</accession>
<proteinExistence type="predicted"/>
<evidence type="ECO:0000313" key="3">
    <source>
        <dbReference type="EMBL" id="CAB3810742.1"/>
    </source>
</evidence>
<dbReference type="CDD" id="cd13623">
    <property type="entry name" value="PBP2_AA_hypothetical"/>
    <property type="match status" value="1"/>
</dbReference>
<sequence>MRGGFKSSKLKTSVTNMKFDSSVIQAFTPTGRLRASINLGNPILAGKDAFGAPSGVSVDLARAFAETLGVELELLVFDSAGKSVQAVSEERADFGFFAVDPLRGETIAFTEPYVLIEGYYMVRDASPIRSNEDVDQPEHRVVVGKGSAYDLFLTRELKYAQIVRAPTSPTVTQMFLDQDLEIAAGVKQQLEIDARRTLGLRLLDECFMVIRQAMGVPLSRGPAAVRALHTFVEEMKRSGFVAQALARHGIAGASVAPAAA</sequence>
<dbReference type="Gene3D" id="3.40.190.10">
    <property type="entry name" value="Periplasmic binding protein-like II"/>
    <property type="match status" value="2"/>
</dbReference>
<protein>
    <recommendedName>
        <fullName evidence="2">Solute-binding protein family 3/N-terminal domain-containing protein</fullName>
    </recommendedName>
</protein>
<evidence type="ECO:0000256" key="1">
    <source>
        <dbReference type="ARBA" id="ARBA00022729"/>
    </source>
</evidence>
<feature type="domain" description="Solute-binding protein family 3/N-terminal" evidence="2">
    <location>
        <begin position="32"/>
        <end position="252"/>
    </location>
</feature>
<evidence type="ECO:0000313" key="4">
    <source>
        <dbReference type="Proteomes" id="UP000494252"/>
    </source>
</evidence>
<name>A0A6J5H8N6_9BURK</name>
<dbReference type="PANTHER" id="PTHR35936">
    <property type="entry name" value="MEMBRANE-BOUND LYTIC MUREIN TRANSGLYCOSYLASE F"/>
    <property type="match status" value="1"/>
</dbReference>